<evidence type="ECO:0000256" key="2">
    <source>
        <dbReference type="ARBA" id="ARBA00022448"/>
    </source>
</evidence>
<name>A0A221M9S2_9BACI</name>
<dbReference type="SUPFAM" id="SSF53850">
    <property type="entry name" value="Periplasmic binding protein-like II"/>
    <property type="match status" value="1"/>
</dbReference>
<feature type="domain" description="Solute-binding protein family 5" evidence="5">
    <location>
        <begin position="77"/>
        <end position="433"/>
    </location>
</feature>
<keyword evidence="7" id="KW-1185">Reference proteome</keyword>
<evidence type="ECO:0000313" key="7">
    <source>
        <dbReference type="Proteomes" id="UP000204391"/>
    </source>
</evidence>
<evidence type="ECO:0000313" key="6">
    <source>
        <dbReference type="EMBL" id="ASN04393.1"/>
    </source>
</evidence>
<keyword evidence="3 4" id="KW-0732">Signal</keyword>
<dbReference type="InterPro" id="IPR000914">
    <property type="entry name" value="SBP_5_dom"/>
</dbReference>
<dbReference type="Gene3D" id="3.40.190.10">
    <property type="entry name" value="Periplasmic binding protein-like II"/>
    <property type="match status" value="1"/>
</dbReference>
<keyword evidence="2" id="KW-0813">Transport</keyword>
<evidence type="ECO:0000256" key="3">
    <source>
        <dbReference type="ARBA" id="ARBA00022729"/>
    </source>
</evidence>
<dbReference type="GO" id="GO:0043190">
    <property type="term" value="C:ATP-binding cassette (ABC) transporter complex"/>
    <property type="evidence" value="ECO:0007669"/>
    <property type="project" value="InterPro"/>
</dbReference>
<dbReference type="AlphaFoldDB" id="A0A221M9S2"/>
<dbReference type="GO" id="GO:0042597">
    <property type="term" value="C:periplasmic space"/>
    <property type="evidence" value="ECO:0007669"/>
    <property type="project" value="UniProtKB-ARBA"/>
</dbReference>
<protein>
    <submittedName>
        <fullName evidence="6">Peptide ABC transporter substrate-binding protein</fullName>
    </submittedName>
</protein>
<feature type="chain" id="PRO_5038816257" evidence="4">
    <location>
        <begin position="26"/>
        <end position="512"/>
    </location>
</feature>
<comment type="similarity">
    <text evidence="1">Belongs to the bacterial solute-binding protein 5 family.</text>
</comment>
<dbReference type="InterPro" id="IPR039424">
    <property type="entry name" value="SBP_5"/>
</dbReference>
<dbReference type="KEGG" id="vne:CFK40_04905"/>
<dbReference type="RefSeq" id="WP_089531104.1">
    <property type="nucleotide sequence ID" value="NZ_CP022437.1"/>
</dbReference>
<dbReference type="Pfam" id="PF00496">
    <property type="entry name" value="SBP_bac_5"/>
    <property type="match status" value="1"/>
</dbReference>
<organism evidence="6 7">
    <name type="scientific">Virgibacillus necropolis</name>
    <dbReference type="NCBI Taxonomy" id="163877"/>
    <lineage>
        <taxon>Bacteria</taxon>
        <taxon>Bacillati</taxon>
        <taxon>Bacillota</taxon>
        <taxon>Bacilli</taxon>
        <taxon>Bacillales</taxon>
        <taxon>Bacillaceae</taxon>
        <taxon>Virgibacillus</taxon>
    </lineage>
</organism>
<dbReference type="EMBL" id="CP022437">
    <property type="protein sequence ID" value="ASN04393.1"/>
    <property type="molecule type" value="Genomic_DNA"/>
</dbReference>
<feature type="signal peptide" evidence="4">
    <location>
        <begin position="1"/>
        <end position="25"/>
    </location>
</feature>
<dbReference type="GO" id="GO:0015833">
    <property type="term" value="P:peptide transport"/>
    <property type="evidence" value="ECO:0007669"/>
    <property type="project" value="TreeGrafter"/>
</dbReference>
<gene>
    <name evidence="6" type="ORF">CFK40_04905</name>
</gene>
<dbReference type="Proteomes" id="UP000204391">
    <property type="component" value="Chromosome"/>
</dbReference>
<dbReference type="PANTHER" id="PTHR30290:SF9">
    <property type="entry name" value="OLIGOPEPTIDE-BINDING PROTEIN APPA"/>
    <property type="match status" value="1"/>
</dbReference>
<evidence type="ECO:0000256" key="4">
    <source>
        <dbReference type="SAM" id="SignalP"/>
    </source>
</evidence>
<evidence type="ECO:0000256" key="1">
    <source>
        <dbReference type="ARBA" id="ARBA00005695"/>
    </source>
</evidence>
<dbReference type="OrthoDB" id="9796817at2"/>
<sequence length="512" mass="57919">MRFKRASLYLVVLASIFLVSGCTTSQSEESSGEGETLTISLGPDLMTWDIHNHTTTSTEAIHVNVFDYLLMRNQEGEIQPHLAKSWKKVNDTTYEFILNDGVKFHNGEALTAEDVKFTLERVAKDESLRSNGDYNAIKEIKVIDDFKFQIITDAPDPMLISRISRQASGILPKDYIEENGWDYFNENPIGSGPLKFVEWKRDNRVVLEPYDEYFGKKVTDWDKVVFRAIPESTTRVAELLSGNIDIAANIPPSDWEQVKKSDVSKLVSGPSNRTYLLFLRTGEEWPTSDIKVREAIDYAINDKAIVDSLMNGGGTPTLTRVNPGNLGVEEALYGKYNYDIEKAKQLLKEAGYEDGLSIKLAGPSGRYLQDREVMQLIAGMLAKVDINVEMNILKWGPFVELREQKKFGDGYLIALGASFFDAGQSLDYYSSERAATINGYSNEEVDELLAAAAVSTNEKERIKMYQRVQQIANEEKPILPLFQLNQYFGVKEDIEFQPRLDELIYIPDIEKK</sequence>
<dbReference type="Gene3D" id="3.90.76.10">
    <property type="entry name" value="Dipeptide-binding Protein, Domain 1"/>
    <property type="match status" value="1"/>
</dbReference>
<dbReference type="PANTHER" id="PTHR30290">
    <property type="entry name" value="PERIPLASMIC BINDING COMPONENT OF ABC TRANSPORTER"/>
    <property type="match status" value="1"/>
</dbReference>
<dbReference type="PROSITE" id="PS51257">
    <property type="entry name" value="PROKAR_LIPOPROTEIN"/>
    <property type="match status" value="1"/>
</dbReference>
<dbReference type="CDD" id="cd08498">
    <property type="entry name" value="PBP2_NikA_DppA_OppA_like_2"/>
    <property type="match status" value="1"/>
</dbReference>
<proteinExistence type="inferred from homology"/>
<dbReference type="Gene3D" id="3.10.105.10">
    <property type="entry name" value="Dipeptide-binding Protein, Domain 3"/>
    <property type="match status" value="1"/>
</dbReference>
<dbReference type="GO" id="GO:1904680">
    <property type="term" value="F:peptide transmembrane transporter activity"/>
    <property type="evidence" value="ECO:0007669"/>
    <property type="project" value="TreeGrafter"/>
</dbReference>
<dbReference type="PIRSF" id="PIRSF002741">
    <property type="entry name" value="MppA"/>
    <property type="match status" value="1"/>
</dbReference>
<evidence type="ECO:0000259" key="5">
    <source>
        <dbReference type="Pfam" id="PF00496"/>
    </source>
</evidence>
<dbReference type="InterPro" id="IPR030678">
    <property type="entry name" value="Peptide/Ni-bd"/>
</dbReference>
<accession>A0A221M9S2</accession>
<reference evidence="6 7" key="1">
    <citation type="journal article" date="2003" name="Int. J. Syst. Evol. Microbiol.">
        <title>Virgibacillus carmonensis sp. nov., Virgibacillus necropolis sp. nov. and Virgibacillus picturae sp. nov., three novel species isolated from deteriorated mural paintings, transfer of the species of the genus salibacillus to Virgibacillus, as Virgibacillus marismortui comb. nov. and Virgibacillus salexigens comb. nov., and emended description of the genus Virgibacillus.</title>
        <authorList>
            <person name="Heyrman J."/>
            <person name="Logan N.A."/>
            <person name="Busse H.J."/>
            <person name="Balcaen A."/>
            <person name="Lebbe L."/>
            <person name="Rodriguez-Diaz M."/>
            <person name="Swings J."/>
            <person name="De Vos P."/>
        </authorList>
    </citation>
    <scope>NUCLEOTIDE SEQUENCE [LARGE SCALE GENOMIC DNA]</scope>
    <source>
        <strain evidence="6 7">LMG 19488</strain>
    </source>
</reference>